<dbReference type="InterPro" id="IPR020845">
    <property type="entry name" value="AMP-binding_CS"/>
</dbReference>
<dbReference type="InterPro" id="IPR025110">
    <property type="entry name" value="AMP-bd_C"/>
</dbReference>
<dbReference type="InterPro" id="IPR006162">
    <property type="entry name" value="Ppantetheine_attach_site"/>
</dbReference>
<keyword evidence="5" id="KW-0045">Antibiotic biosynthesis</keyword>
<evidence type="ECO:0000256" key="4">
    <source>
        <dbReference type="ARBA" id="ARBA00022553"/>
    </source>
</evidence>
<dbReference type="Gene3D" id="3.30.559.30">
    <property type="entry name" value="Nonribosomal peptide synthetase, condensation domain"/>
    <property type="match status" value="2"/>
</dbReference>
<dbReference type="SUPFAM" id="SSF56801">
    <property type="entry name" value="Acetyl-CoA synthetase-like"/>
    <property type="match status" value="1"/>
</dbReference>
<dbReference type="InterPro" id="IPR020459">
    <property type="entry name" value="AMP-binding"/>
</dbReference>
<evidence type="ECO:0000259" key="6">
    <source>
        <dbReference type="PROSITE" id="PS50075"/>
    </source>
</evidence>
<dbReference type="PROSITE" id="PS00012">
    <property type="entry name" value="PHOSPHOPANTETHEINE"/>
    <property type="match status" value="1"/>
</dbReference>
<dbReference type="Gene3D" id="3.40.50.980">
    <property type="match status" value="2"/>
</dbReference>
<keyword evidence="3" id="KW-0596">Phosphopantetheine</keyword>
<dbReference type="PROSITE" id="PS00455">
    <property type="entry name" value="AMP_BINDING"/>
    <property type="match status" value="1"/>
</dbReference>
<protein>
    <submittedName>
        <fullName evidence="7">Amino acid adenylation domain-containing protein/non-ribosomal peptide synthase protein (TIGR01720 family)</fullName>
    </submittedName>
</protein>
<evidence type="ECO:0000256" key="5">
    <source>
        <dbReference type="ARBA" id="ARBA00023194"/>
    </source>
</evidence>
<dbReference type="InterPro" id="IPR036736">
    <property type="entry name" value="ACP-like_sf"/>
</dbReference>
<dbReference type="Gene3D" id="1.10.1200.10">
    <property type="entry name" value="ACP-like"/>
    <property type="match status" value="1"/>
</dbReference>
<evidence type="ECO:0000256" key="1">
    <source>
        <dbReference type="ARBA" id="ARBA00001957"/>
    </source>
</evidence>
<dbReference type="PRINTS" id="PR00154">
    <property type="entry name" value="AMPBINDING"/>
</dbReference>
<dbReference type="NCBIfam" id="TIGR01720">
    <property type="entry name" value="NRPS-para261"/>
    <property type="match status" value="1"/>
</dbReference>
<dbReference type="InterPro" id="IPR045851">
    <property type="entry name" value="AMP-bd_C_sf"/>
</dbReference>
<keyword evidence="8" id="KW-1185">Reference proteome</keyword>
<evidence type="ECO:0000256" key="3">
    <source>
        <dbReference type="ARBA" id="ARBA00022450"/>
    </source>
</evidence>
<dbReference type="NCBIfam" id="TIGR01733">
    <property type="entry name" value="AA-adenyl-dom"/>
    <property type="match status" value="1"/>
</dbReference>
<dbReference type="CDD" id="cd19534">
    <property type="entry name" value="E_NRPS"/>
    <property type="match status" value="1"/>
</dbReference>
<dbReference type="Pfam" id="PF00550">
    <property type="entry name" value="PP-binding"/>
    <property type="match status" value="1"/>
</dbReference>
<evidence type="ECO:0000313" key="7">
    <source>
        <dbReference type="EMBL" id="MBP1080161.1"/>
    </source>
</evidence>
<dbReference type="InterPro" id="IPR023213">
    <property type="entry name" value="CAT-like_dom_sf"/>
</dbReference>
<dbReference type="Pfam" id="PF00501">
    <property type="entry name" value="AMP-binding"/>
    <property type="match status" value="1"/>
</dbReference>
<evidence type="ECO:0000256" key="2">
    <source>
        <dbReference type="ARBA" id="ARBA00006432"/>
    </source>
</evidence>
<dbReference type="Pfam" id="PF00668">
    <property type="entry name" value="Condensation"/>
    <property type="match status" value="2"/>
</dbReference>
<dbReference type="SUPFAM" id="SSF52777">
    <property type="entry name" value="CoA-dependent acyltransferases"/>
    <property type="match status" value="4"/>
</dbReference>
<dbReference type="PROSITE" id="PS50075">
    <property type="entry name" value="CARRIER"/>
    <property type="match status" value="1"/>
</dbReference>
<dbReference type="InterPro" id="IPR001242">
    <property type="entry name" value="Condensation_dom"/>
</dbReference>
<comment type="caution">
    <text evidence="7">The sequence shown here is derived from an EMBL/GenBank/DDBJ whole genome shotgun (WGS) entry which is preliminary data.</text>
</comment>
<dbReference type="Gene3D" id="2.30.38.10">
    <property type="entry name" value="Luciferase, Domain 3"/>
    <property type="match status" value="1"/>
</dbReference>
<dbReference type="Pfam" id="PF13193">
    <property type="entry name" value="AMP-binding_C"/>
    <property type="match status" value="1"/>
</dbReference>
<keyword evidence="4" id="KW-0597">Phosphoprotein</keyword>
<dbReference type="Gene3D" id="3.30.300.30">
    <property type="match status" value="1"/>
</dbReference>
<dbReference type="InterPro" id="IPR010071">
    <property type="entry name" value="AA_adenyl_dom"/>
</dbReference>
<evidence type="ECO:0000313" key="8">
    <source>
        <dbReference type="Proteomes" id="UP000674416"/>
    </source>
</evidence>
<comment type="cofactor">
    <cofactor evidence="1">
        <name>pantetheine 4'-phosphate</name>
        <dbReference type="ChEBI" id="CHEBI:47942"/>
    </cofactor>
</comment>
<dbReference type="Proteomes" id="UP000674416">
    <property type="component" value="Unassembled WGS sequence"/>
</dbReference>
<dbReference type="PANTHER" id="PTHR45398:SF1">
    <property type="entry name" value="ENZYME, PUTATIVE (JCVI)-RELATED"/>
    <property type="match status" value="1"/>
</dbReference>
<gene>
    <name evidence="7" type="ORF">JOC74_000649</name>
</gene>
<dbReference type="SUPFAM" id="SSF47336">
    <property type="entry name" value="ACP-like"/>
    <property type="match status" value="1"/>
</dbReference>
<dbReference type="Gene3D" id="3.30.559.10">
    <property type="entry name" value="Chloramphenicol acetyltransferase-like domain"/>
    <property type="match status" value="2"/>
</dbReference>
<sequence length="1472" mass="169531">MENINPGEPLHNIGGIVGIKGNVDFTVLEEAINLFIKSNDGIRHHIVEADGNVRQYVEEYRKFHVRHVEFSCREDMDVWVRQEAGKPFPLYESNLFDFAFFTIRNSGVGGYFVKVHHMISDGWSMNLLTEQICNTYMKRLNGERIADQQRESYFSYLKKEEAYAASKRFEKNKQFWNEKFSVLPESLKSELVCADGKRKTFRLSDSQSNAIKQFAADHQVSVYAFFVALYSIYLHKATMQDELIIGMPVFNRSGKVEKNIFGMFTSTMPFRYRTDVDVSVREMVQTIHQELLRCYFHQKYPYELLIQDLGLKQRGLGDLFDTCINYYNTSLPNKLDGSPIENEEFYNGKQIYSLQVIVREWSRSGGFDLDFDYKVQTFNEHQIDHMYLSFTHIIDQILKFPNQLLKETEIISEKLKNELLDDFNRTDTDYQKEKTIHQLFEEQAEKTPNKAALILENEQLTYRELNEKSNQLARYLIKKKVQKGTIVGISTKHSIETIIGILGILKAGAAYVPIDPDYPSDRIHYMLQDSGISILLCNLDRSLFPYHIEVIELNSADIYKGDSSKLHVLSDPTDLAYIIYTSGSTGKPKGVMIEHQGLVNYICWAKKEYVGTSENEIFPFYSSLAFDLTVTSIFVPLISGNKIVIYPADDNQYVLYKIIREKLSTIIKLTPSHLSLLQDTAYDSSTIHTFIVGGEDLSVSLAKRIQNRFGRHIKIFNEYGPTETVVGCMIHQFDAEKDTGSSVPIGRPIQNTKIYLLDADLQPLPVGAVGEIFISGDGVSRGYLNKPELTQEKFFKNPYSIGERIYRSGDLARFVDENKIEYAGRIDHQIKIRGYRIERSEIENNLRSHPSIRDAIVIDRENNGGNRSLFAYYTEKQKVDVPEIIRYLKDRLPSYMIPSFFVPLKEIPLTINAKVNKEALPDPEITRWGDPDSEIEENLASVLRDVLGVDQVGMQDNFYHLGGDSIKAIQMASMLSDKGLRLKTKDILANPVIEDMTMFMEKSDNKMSESSNAPCSGVIQPLPSASWFFSQNLDNINHYTQSVLLKVTDDINIELLESALRLLIGRHDAFRLNYRKETKELYFNESGFDQKIELKSFDLSNDPDSEQFKRIEDIGEMLKASFRIEHDLLLKACMFDLGSKGKRVFLTAHHLAVDGISWRIILEDLNRIYEQMEEQREVYLPPKTDSIKQWAMELQTFSKRISDKEKQYWRDVYRHQNETITDFDLGQDRLESCESMVLMLSEEETTDLLQKANEAYLTKADELMIIALSIVTSDFFKKNQVLLEIEGHGREDLGNEIDVSRTVGWFTSLYPVLLKVEETDLSHQIKQGKEQLRQIPSKGLSHGVMKYLAGDLPGDNHKYIRFNYLGDFHASFSSGLFEFAEEYTGRESSHTNELDCLIDIIAYMVNGKLRFSLTYSQNKFKRESISQFAKAYMNQMRDVILHCCQRNHAEFTPSDFEAANLSSEDLENIFSE</sequence>
<dbReference type="InterPro" id="IPR000873">
    <property type="entry name" value="AMP-dep_synth/lig_dom"/>
</dbReference>
<proteinExistence type="inferred from homology"/>
<dbReference type="EMBL" id="JAFDST010000001">
    <property type="protein sequence ID" value="MBP1080161.1"/>
    <property type="molecule type" value="Genomic_DNA"/>
</dbReference>
<dbReference type="PANTHER" id="PTHR45398">
    <property type="match status" value="1"/>
</dbReference>
<comment type="similarity">
    <text evidence="2">Belongs to the ATP-dependent AMP-binding enzyme family.</text>
</comment>
<dbReference type="InterPro" id="IPR010060">
    <property type="entry name" value="NRPS_synth"/>
</dbReference>
<feature type="domain" description="Carrier" evidence="6">
    <location>
        <begin position="930"/>
        <end position="1004"/>
    </location>
</feature>
<organism evidence="7 8">
    <name type="scientific">Bacillus capparidis</name>
    <dbReference type="NCBI Taxonomy" id="1840411"/>
    <lineage>
        <taxon>Bacteria</taxon>
        <taxon>Bacillati</taxon>
        <taxon>Bacillota</taxon>
        <taxon>Bacilli</taxon>
        <taxon>Bacillales</taxon>
        <taxon>Bacillaceae</taxon>
        <taxon>Bacillus</taxon>
    </lineage>
</organism>
<name>A0ABS4CRK3_9BACI</name>
<accession>A0ABS4CRK3</accession>
<dbReference type="InterPro" id="IPR009081">
    <property type="entry name" value="PP-bd_ACP"/>
</dbReference>
<reference evidence="7 8" key="1">
    <citation type="submission" date="2021-01" db="EMBL/GenBank/DDBJ databases">
        <title>Genomic Encyclopedia of Type Strains, Phase IV (KMG-IV): sequencing the most valuable type-strain genomes for metagenomic binning, comparative biology and taxonomic classification.</title>
        <authorList>
            <person name="Goeker M."/>
        </authorList>
    </citation>
    <scope>NUCLEOTIDE SEQUENCE [LARGE SCALE GENOMIC DNA]</scope>
    <source>
        <strain evidence="7 8">DSM 103394</strain>
    </source>
</reference>